<dbReference type="InterPro" id="IPR011989">
    <property type="entry name" value="ARM-like"/>
</dbReference>
<reference evidence="15" key="1">
    <citation type="journal article" date="2023" name="Mol. Ecol. Resour.">
        <title>Chromosome-level genome assembly of a triploid poplar Populus alba 'Berolinensis'.</title>
        <authorList>
            <person name="Chen S."/>
            <person name="Yu Y."/>
            <person name="Wang X."/>
            <person name="Wang S."/>
            <person name="Zhang T."/>
            <person name="Zhou Y."/>
            <person name="He R."/>
            <person name="Meng N."/>
            <person name="Wang Y."/>
            <person name="Liu W."/>
            <person name="Liu Z."/>
            <person name="Liu J."/>
            <person name="Guo Q."/>
            <person name="Huang H."/>
            <person name="Sederoff R.R."/>
            <person name="Wang G."/>
            <person name="Qu G."/>
            <person name="Chen S."/>
        </authorList>
    </citation>
    <scope>NUCLEOTIDE SEQUENCE</scope>
    <source>
        <strain evidence="15">SC-2020</strain>
    </source>
</reference>
<comment type="function">
    <text evidence="10">Acts as a regulatory subunit of the 26S proteasome which is involved in the ATP-dependent degradation of ubiquitinated proteins.</text>
</comment>
<evidence type="ECO:0000256" key="7">
    <source>
        <dbReference type="ARBA" id="ARBA00022990"/>
    </source>
</evidence>
<keyword evidence="6 10" id="KW-0647">Proteasome</keyword>
<evidence type="ECO:0000256" key="11">
    <source>
        <dbReference type="SAM" id="MobiDB-lite"/>
    </source>
</evidence>
<keyword evidence="5" id="KW-0832">Ubl conjugation</keyword>
<feature type="domain" description="26S proteasome non-ATPase regulatory subunit 1/RPN2 N-terminal" evidence="14">
    <location>
        <begin position="88"/>
        <end position="219"/>
    </location>
</feature>
<keyword evidence="3" id="KW-0597">Phosphoprotein</keyword>
<evidence type="ECO:0000256" key="4">
    <source>
        <dbReference type="ARBA" id="ARBA00022737"/>
    </source>
</evidence>
<evidence type="ECO:0000256" key="1">
    <source>
        <dbReference type="ARBA" id="ARBA00006308"/>
    </source>
</evidence>
<dbReference type="Pfam" id="PF13646">
    <property type="entry name" value="HEAT_2"/>
    <property type="match status" value="1"/>
</dbReference>
<dbReference type="Pfam" id="PF21505">
    <property type="entry name" value="RPN2_N"/>
    <property type="match status" value="3"/>
</dbReference>
<keyword evidence="16" id="KW-1185">Reference proteome</keyword>
<dbReference type="EMBL" id="JAQIZT010000017">
    <property type="protein sequence ID" value="KAJ6959468.1"/>
    <property type="molecule type" value="Genomic_DNA"/>
</dbReference>
<evidence type="ECO:0000256" key="10">
    <source>
        <dbReference type="PIRNR" id="PIRNR015947"/>
    </source>
</evidence>
<dbReference type="PIRSF" id="PIRSF015947">
    <property type="entry name" value="26S_Psome_Rpn2"/>
    <property type="match status" value="1"/>
</dbReference>
<feature type="domain" description="26S proteasome regulatory subunit RPN2 C-terminal" evidence="13">
    <location>
        <begin position="840"/>
        <end position="1001"/>
    </location>
</feature>
<dbReference type="Pfam" id="PF18004">
    <property type="entry name" value="RPN2_C"/>
    <property type="match status" value="1"/>
</dbReference>
<evidence type="ECO:0000256" key="6">
    <source>
        <dbReference type="ARBA" id="ARBA00022942"/>
    </source>
</evidence>
<feature type="region of interest" description="Disordered" evidence="11">
    <location>
        <begin position="998"/>
        <end position="1044"/>
    </location>
</feature>
<feature type="region of interest" description="Disordered" evidence="11">
    <location>
        <begin position="316"/>
        <end position="362"/>
    </location>
</feature>
<feature type="region of interest" description="Disordered" evidence="11">
    <location>
        <begin position="902"/>
        <end position="959"/>
    </location>
</feature>
<keyword evidence="12" id="KW-0812">Transmembrane</keyword>
<keyword evidence="7" id="KW-0007">Acetylation</keyword>
<evidence type="ECO:0000256" key="3">
    <source>
        <dbReference type="ARBA" id="ARBA00022553"/>
    </source>
</evidence>
<evidence type="ECO:0000259" key="14">
    <source>
        <dbReference type="Pfam" id="PF21505"/>
    </source>
</evidence>
<feature type="compositionally biased region" description="Basic and acidic residues" evidence="11">
    <location>
        <begin position="941"/>
        <end position="952"/>
    </location>
</feature>
<gene>
    <name evidence="15" type="ORF">NC653_037723</name>
</gene>
<evidence type="ECO:0000256" key="5">
    <source>
        <dbReference type="ARBA" id="ARBA00022843"/>
    </source>
</evidence>
<feature type="compositionally biased region" description="Pro residues" evidence="11">
    <location>
        <begin position="1035"/>
        <end position="1044"/>
    </location>
</feature>
<dbReference type="Gene3D" id="1.25.10.10">
    <property type="entry name" value="Leucine-rich Repeat Variant"/>
    <property type="match status" value="1"/>
</dbReference>
<feature type="compositionally biased region" description="Low complexity" evidence="11">
    <location>
        <begin position="1001"/>
        <end position="1027"/>
    </location>
</feature>
<dbReference type="GO" id="GO:0043161">
    <property type="term" value="P:proteasome-mediated ubiquitin-dependent protein catabolic process"/>
    <property type="evidence" value="ECO:0007669"/>
    <property type="project" value="TreeGrafter"/>
</dbReference>
<dbReference type="InterPro" id="IPR016024">
    <property type="entry name" value="ARM-type_fold"/>
</dbReference>
<dbReference type="GO" id="GO:0030234">
    <property type="term" value="F:enzyme regulator activity"/>
    <property type="evidence" value="ECO:0007669"/>
    <property type="project" value="UniProtKB-UniRule"/>
</dbReference>
<dbReference type="Proteomes" id="UP001164929">
    <property type="component" value="Chromosome 17"/>
</dbReference>
<comment type="similarity">
    <text evidence="1 10">Belongs to the proteasome subunit S1 family.</text>
</comment>
<comment type="function">
    <text evidence="8">Acts as a regulatory subunit of the 26 proteasome which is involved in the ATP-dependent degradation of ubiquitinated proteins.</text>
</comment>
<feature type="domain" description="26S proteasome non-ATPase regulatory subunit 1/RPN2 N-terminal" evidence="14">
    <location>
        <begin position="240"/>
        <end position="395"/>
    </location>
</feature>
<dbReference type="AlphaFoldDB" id="A0AAD6LF26"/>
<evidence type="ECO:0000256" key="9">
    <source>
        <dbReference type="ARBA" id="ARBA00061931"/>
    </source>
</evidence>
<dbReference type="PANTHER" id="PTHR10943:SF2">
    <property type="entry name" value="26S PROTEASOME NON-ATPASE REGULATORY SUBUNIT 1"/>
    <property type="match status" value="1"/>
</dbReference>
<dbReference type="GO" id="GO:0034515">
    <property type="term" value="C:proteasome storage granule"/>
    <property type="evidence" value="ECO:0007669"/>
    <property type="project" value="TreeGrafter"/>
</dbReference>
<protein>
    <recommendedName>
        <fullName evidence="10">26S proteasome non-ATPase regulatory subunit 1 homolog</fullName>
    </recommendedName>
</protein>
<dbReference type="PANTHER" id="PTHR10943">
    <property type="entry name" value="26S PROTEASOME NON-ATPASE REGULATORY SUBUNIT"/>
    <property type="match status" value="1"/>
</dbReference>
<accession>A0AAD6LF26</accession>
<evidence type="ECO:0000256" key="12">
    <source>
        <dbReference type="SAM" id="Phobius"/>
    </source>
</evidence>
<organism evidence="15 16">
    <name type="scientific">Populus alba x Populus x berolinensis</name>
    <dbReference type="NCBI Taxonomy" id="444605"/>
    <lineage>
        <taxon>Eukaryota</taxon>
        <taxon>Viridiplantae</taxon>
        <taxon>Streptophyta</taxon>
        <taxon>Embryophyta</taxon>
        <taxon>Tracheophyta</taxon>
        <taxon>Spermatophyta</taxon>
        <taxon>Magnoliopsida</taxon>
        <taxon>eudicotyledons</taxon>
        <taxon>Gunneridae</taxon>
        <taxon>Pentapetalae</taxon>
        <taxon>rosids</taxon>
        <taxon>fabids</taxon>
        <taxon>Malpighiales</taxon>
        <taxon>Salicaceae</taxon>
        <taxon>Saliceae</taxon>
        <taxon>Populus</taxon>
    </lineage>
</organism>
<evidence type="ECO:0000259" key="13">
    <source>
        <dbReference type="Pfam" id="PF18004"/>
    </source>
</evidence>
<comment type="subunit">
    <text evidence="9">Component of the 19S regulatory particle (RP/PA700) base subcomplex of the 26S proteasome. The 26S proteasome is composed of a core protease (CP), known as the 20S proteasome, capped at one or both ends by the 19S regulatory particle (RP/PA700). The RP/PA700 complex is composed of at least 17 different subunits in two subcomplexes, the base and the lid, which form the portions proximal and distal to the 20S proteolytic core, respectively.</text>
</comment>
<feature type="transmembrane region" description="Helical" evidence="12">
    <location>
        <begin position="824"/>
        <end position="845"/>
    </location>
</feature>
<dbReference type="GO" id="GO:0005634">
    <property type="term" value="C:nucleus"/>
    <property type="evidence" value="ECO:0007669"/>
    <property type="project" value="TreeGrafter"/>
</dbReference>
<keyword evidence="12" id="KW-1133">Transmembrane helix</keyword>
<sequence>MPETMVSSAGGLLAMLNESHPLLKQHALYNLNNFVDQFWPEISTSVPIIESLYEDEEFDLHQRQLAALLVSKVDFLFPCVPSLSRSLSPVFYYLGELNDSLSYALGAGSLFDVSEDSDYVHTLLAKAIDEYASLKSKAAESNSDGADVDPRLEAIVERLLDKCIMDGKYQQAMGIAIECRRLDKLEEAIMKSDNVHGTLSYCINVSHSFVNRREYRLEVDICYEFYGIFYLYHSFPIALVLQLLVNVYQKLPSPDYLSICQCLMFLDEPEGVASILEKLLRSGNKDEALLAFQIAFDLVENEHQAFLLNVRNRLPPPKSQISEPEQPKSMVPDSSQNENSSAPEEVQMTEGTSSSTVHEPDPSEVVYAERLTKIKGILSGEMSIQLTLQFLYSHNKSDLLILKTIKQSVEMRNSVCHSATIYANAIMHAGTTVDTFLRENLDWLSRATNWAKFSATAGLGVIHRGHLQQGRSLMAPYLPQGGAGAGGGGSPYSEGGALYALGLIHANHGEGIKEFLRESIRSTSVEVIQHGACLGLGLAALGTADEDIYDDFKSALYTDSAVAGEAAGISMGLLMVGTASEKASEMLAYAHDTQHEKIIRGLALGIALTVYGREEEADTLIEQMTRDQDPILRYGGMYALALAYSGTANNKAIRQLLHFAVSDVSDDVRRTAVLALGFVLYSEPEQTPRIVSLLSESYNPHVRYGAALAVGISCAGTGLSEAISLLEPLTSDVVDFVRQGALIAMAMVMVQMNEASDSRVGTFRRQLEKIILDKHEDTMSKMGAILASGILDAGGRNVTIRLLSKTKHDKITAVVGLAVFSQFWYWYPLIYFISLAFSPTAFIGLNYDLKVPKFEFISNAKPSLFEYPKPTTVPTMASAVKLPTAVLSTSVKAKARAKKEAEQKASLEKAAGAESSPAATSAGKGKASNEKDGDAMQVDAQPEKKAEPEPSHEILTNPARVVPTQEKFIKFMEDSRYVPVKSAPSGFVLLRDLQPTEPEVLSLTDTPSSTASPTSGSATGQQSSASAMAVDEEPQPPQPFEYTS</sequence>
<dbReference type="InterPro" id="IPR040623">
    <property type="entry name" value="RPN2_C"/>
</dbReference>
<evidence type="ECO:0000313" key="15">
    <source>
        <dbReference type="EMBL" id="KAJ6959468.1"/>
    </source>
</evidence>
<dbReference type="InterPro" id="IPR016642">
    <property type="entry name" value="26S_Psome_Rpn2"/>
</dbReference>
<dbReference type="SUPFAM" id="SSF48371">
    <property type="entry name" value="ARM repeat"/>
    <property type="match status" value="1"/>
</dbReference>
<keyword evidence="12" id="KW-0472">Membrane</keyword>
<evidence type="ECO:0000256" key="2">
    <source>
        <dbReference type="ARBA" id="ARBA00022499"/>
    </source>
</evidence>
<comment type="caution">
    <text evidence="15">The sequence shown here is derived from an EMBL/GenBank/DDBJ whole genome shotgun (WGS) entry which is preliminary data.</text>
</comment>
<feature type="domain" description="26S proteasome non-ATPase regulatory subunit 1/RPN2 N-terminal" evidence="14">
    <location>
        <begin position="8"/>
        <end position="75"/>
    </location>
</feature>
<keyword evidence="4" id="KW-0677">Repeat</keyword>
<evidence type="ECO:0000256" key="8">
    <source>
        <dbReference type="ARBA" id="ARBA00057191"/>
    </source>
</evidence>
<evidence type="ECO:0000313" key="16">
    <source>
        <dbReference type="Proteomes" id="UP001164929"/>
    </source>
</evidence>
<proteinExistence type="inferred from homology"/>
<dbReference type="GO" id="GO:0008540">
    <property type="term" value="C:proteasome regulatory particle, base subcomplex"/>
    <property type="evidence" value="ECO:0007669"/>
    <property type="project" value="UniProtKB-UniRule"/>
</dbReference>
<dbReference type="InterPro" id="IPR048570">
    <property type="entry name" value="PSMD1_RPN2_N"/>
</dbReference>
<dbReference type="GO" id="GO:0042176">
    <property type="term" value="P:regulation of protein catabolic process"/>
    <property type="evidence" value="ECO:0007669"/>
    <property type="project" value="UniProtKB-UniRule"/>
</dbReference>
<keyword evidence="2" id="KW-1017">Isopeptide bond</keyword>
<dbReference type="FunFam" id="1.25.10.10:FF:000048">
    <property type="entry name" value="26S proteasome non-ATPase regulatory subunit 1 homolog"/>
    <property type="match status" value="1"/>
</dbReference>
<feature type="compositionally biased region" description="Polar residues" evidence="11">
    <location>
        <begin position="332"/>
        <end position="342"/>
    </location>
</feature>
<name>A0AAD6LF26_9ROSI</name>